<accession>A0A516KH86</accession>
<protein>
    <submittedName>
        <fullName evidence="9">Rod shape-determining protein MreD</fullName>
    </submittedName>
</protein>
<evidence type="ECO:0000256" key="8">
    <source>
        <dbReference type="SAM" id="Phobius"/>
    </source>
</evidence>
<evidence type="ECO:0000256" key="5">
    <source>
        <dbReference type="ARBA" id="ARBA00022960"/>
    </source>
</evidence>
<feature type="transmembrane region" description="Helical" evidence="8">
    <location>
        <begin position="103"/>
        <end position="128"/>
    </location>
</feature>
<evidence type="ECO:0000313" key="10">
    <source>
        <dbReference type="Proteomes" id="UP000315215"/>
    </source>
</evidence>
<feature type="transmembrane region" description="Helical" evidence="8">
    <location>
        <begin position="58"/>
        <end position="91"/>
    </location>
</feature>
<feature type="transmembrane region" description="Helical" evidence="8">
    <location>
        <begin position="34"/>
        <end position="51"/>
    </location>
</feature>
<proteinExistence type="inferred from homology"/>
<keyword evidence="6 8" id="KW-1133">Transmembrane helix</keyword>
<evidence type="ECO:0000256" key="3">
    <source>
        <dbReference type="ARBA" id="ARBA00022475"/>
    </source>
</evidence>
<comment type="similarity">
    <text evidence="2">Belongs to the MreD family.</text>
</comment>
<dbReference type="GO" id="GO:0005886">
    <property type="term" value="C:plasma membrane"/>
    <property type="evidence" value="ECO:0007669"/>
    <property type="project" value="UniProtKB-SubCell"/>
</dbReference>
<feature type="transmembrane region" description="Helical" evidence="8">
    <location>
        <begin position="140"/>
        <end position="161"/>
    </location>
</feature>
<reference evidence="9 10" key="1">
    <citation type="submission" date="2019-07" db="EMBL/GenBank/DDBJ databases">
        <authorList>
            <person name="Li J."/>
        </authorList>
    </citation>
    <scope>NUCLEOTIDE SEQUENCE [LARGE SCALE GENOMIC DNA]</scope>
    <source>
        <strain evidence="9 10">TKL69</strain>
    </source>
</reference>
<dbReference type="RefSeq" id="WP_143894594.1">
    <property type="nucleotide sequence ID" value="NZ_CP041666.1"/>
</dbReference>
<dbReference type="Proteomes" id="UP000315215">
    <property type="component" value="Chromosome"/>
</dbReference>
<evidence type="ECO:0000256" key="4">
    <source>
        <dbReference type="ARBA" id="ARBA00022692"/>
    </source>
</evidence>
<dbReference type="OrthoDB" id="1653857at2"/>
<keyword evidence="7 8" id="KW-0472">Membrane</keyword>
<keyword evidence="10" id="KW-1185">Reference proteome</keyword>
<dbReference type="GO" id="GO:0008360">
    <property type="term" value="P:regulation of cell shape"/>
    <property type="evidence" value="ECO:0007669"/>
    <property type="project" value="UniProtKB-KW"/>
</dbReference>
<evidence type="ECO:0000256" key="2">
    <source>
        <dbReference type="ARBA" id="ARBA00007776"/>
    </source>
</evidence>
<name>A0A516KH86_9BACI</name>
<comment type="subcellular location">
    <subcellularLocation>
        <location evidence="1">Cell membrane</location>
        <topology evidence="1">Multi-pass membrane protein</topology>
    </subcellularLocation>
</comment>
<dbReference type="EMBL" id="CP041666">
    <property type="protein sequence ID" value="QDP40745.1"/>
    <property type="molecule type" value="Genomic_DNA"/>
</dbReference>
<dbReference type="Pfam" id="PF04093">
    <property type="entry name" value="MreD"/>
    <property type="match status" value="1"/>
</dbReference>
<dbReference type="InterPro" id="IPR007227">
    <property type="entry name" value="Cell_shape_determining_MreD"/>
</dbReference>
<evidence type="ECO:0000256" key="7">
    <source>
        <dbReference type="ARBA" id="ARBA00023136"/>
    </source>
</evidence>
<dbReference type="KEGG" id="aqt:FN924_11430"/>
<keyword evidence="5" id="KW-0133">Cell shape</keyword>
<keyword evidence="4 8" id="KW-0812">Transmembrane</keyword>
<dbReference type="NCBIfam" id="TIGR03426">
    <property type="entry name" value="shape_MreD"/>
    <property type="match status" value="1"/>
</dbReference>
<sequence>MKLFYLSIITLFLLVIEGVATDFLPNYFVEKDWFIIPHWQLVFLILVAIFYDQEDSYYSVYVALPFGLITDIVYTNILGVHMFVYAMVVYAMHGLKKLLHTNFFVAVLLTLLGVAISDIAFFIVYSFLGVSNLLWSEYFIIRFFPTLVANLLFLLLCYPIMKNRLIKWSDDRFENSSL</sequence>
<organism evidence="9 10">
    <name type="scientific">Radiobacillus deserti</name>
    <dbReference type="NCBI Taxonomy" id="2594883"/>
    <lineage>
        <taxon>Bacteria</taxon>
        <taxon>Bacillati</taxon>
        <taxon>Bacillota</taxon>
        <taxon>Bacilli</taxon>
        <taxon>Bacillales</taxon>
        <taxon>Bacillaceae</taxon>
        <taxon>Radiobacillus</taxon>
    </lineage>
</organism>
<keyword evidence="3" id="KW-1003">Cell membrane</keyword>
<evidence type="ECO:0000256" key="1">
    <source>
        <dbReference type="ARBA" id="ARBA00004651"/>
    </source>
</evidence>
<evidence type="ECO:0000256" key="6">
    <source>
        <dbReference type="ARBA" id="ARBA00022989"/>
    </source>
</evidence>
<dbReference type="AlphaFoldDB" id="A0A516KH86"/>
<evidence type="ECO:0000313" key="9">
    <source>
        <dbReference type="EMBL" id="QDP40745.1"/>
    </source>
</evidence>
<gene>
    <name evidence="9" type="primary">mreD</name>
    <name evidence="9" type="ORF">FN924_11430</name>
</gene>